<keyword evidence="1" id="KW-1133">Transmembrane helix</keyword>
<protein>
    <submittedName>
        <fullName evidence="2">Uncharacterized protein</fullName>
    </submittedName>
</protein>
<proteinExistence type="predicted"/>
<keyword evidence="1" id="KW-0812">Transmembrane</keyword>
<feature type="transmembrane region" description="Helical" evidence="1">
    <location>
        <begin position="6"/>
        <end position="28"/>
    </location>
</feature>
<evidence type="ECO:0000256" key="1">
    <source>
        <dbReference type="SAM" id="Phobius"/>
    </source>
</evidence>
<keyword evidence="3" id="KW-1185">Reference proteome</keyword>
<gene>
    <name evidence="2" type="ORF">TRSC58_05004</name>
</gene>
<accession>A0A061IX98</accession>
<dbReference type="AlphaFoldDB" id="A0A061IX98"/>
<keyword evidence="1" id="KW-0472">Membrane</keyword>
<dbReference type="EMBL" id="AUPL01005004">
    <property type="protein sequence ID" value="ESL07309.1"/>
    <property type="molecule type" value="Genomic_DNA"/>
</dbReference>
<dbReference type="OrthoDB" id="242882at2759"/>
<organism evidence="2 3">
    <name type="scientific">Trypanosoma rangeli SC58</name>
    <dbReference type="NCBI Taxonomy" id="429131"/>
    <lineage>
        <taxon>Eukaryota</taxon>
        <taxon>Discoba</taxon>
        <taxon>Euglenozoa</taxon>
        <taxon>Kinetoplastea</taxon>
        <taxon>Metakinetoplastina</taxon>
        <taxon>Trypanosomatida</taxon>
        <taxon>Trypanosomatidae</taxon>
        <taxon>Trypanosoma</taxon>
        <taxon>Herpetosoma</taxon>
    </lineage>
</organism>
<reference evidence="2 3" key="1">
    <citation type="submission" date="2013-07" db="EMBL/GenBank/DDBJ databases">
        <authorList>
            <person name="Stoco P.H."/>
            <person name="Wagner G."/>
            <person name="Gerber A."/>
            <person name="Zaha A."/>
            <person name="Thompson C."/>
            <person name="Bartholomeu D.C."/>
            <person name="Luckemeyer D.D."/>
            <person name="Bahia D."/>
            <person name="Loreto E."/>
            <person name="Prestes E.B."/>
            <person name="Lima F.M."/>
            <person name="Rodrigues-Luiz G."/>
            <person name="Vallejo G.A."/>
            <person name="Filho J.F."/>
            <person name="Monteiro K.M."/>
            <person name="Tyler K.M."/>
            <person name="de Almeida L.G."/>
            <person name="Ortiz M.F."/>
            <person name="Siervo M.A."/>
            <person name="de Moraes M.H."/>
            <person name="Cunha O.L."/>
            <person name="Mendonca-Neto R."/>
            <person name="Silva R."/>
            <person name="Teixeira S.M."/>
            <person name="Murta S.M."/>
            <person name="Sincero T.C."/>
            <person name="Mendes T.A."/>
            <person name="Urmenyi T.P."/>
            <person name="Silva V.G."/>
            <person name="da Rocha W.D."/>
            <person name="Andersson B."/>
            <person name="Romanha A.J."/>
            <person name="Steindel M."/>
            <person name="de Vasconcelos A.T."/>
            <person name="Grisard E.C."/>
        </authorList>
    </citation>
    <scope>NUCLEOTIDE SEQUENCE [LARGE SCALE GENOMIC DNA]</scope>
    <source>
        <strain evidence="2 3">SC58</strain>
    </source>
</reference>
<comment type="caution">
    <text evidence="2">The sequence shown here is derived from an EMBL/GenBank/DDBJ whole genome shotgun (WGS) entry which is preliminary data.</text>
</comment>
<dbReference type="Proteomes" id="UP000031737">
    <property type="component" value="Unassembled WGS sequence"/>
</dbReference>
<sequence>MTVNEAPWLTWRVVVALTIATFLLCLVFDGLKCKKGGVTYCIGGSLAPCEQEVNAPWCDDMVTPPFLHDDKEQCACMMHNDSRLLVHIVEVGPPRTFPSTTQSGRRRDHVLERVSIAALVASALKKRTGSVIMSNTRNGIFGMNLFAPLRTDVGLTPPTTGPCATRVNSLMVSYSFDMLVVPPSSLLLQDTESVIPFKNDLFALKKHFPRLQRVFEQLLSRRTTLSASKRVACSRVYLVIVIAVMPGTKASWVNKNATNIAVTLFDAHMYVKKTLTRYLRKKPRYVRLLNSIWYVGIPIGFPVHRGVLDSAANVMGVPPQRNSDQEGGKEANMVSGSVGKTTESTLCRAGDENFEMCSAMCRLYEAQVTAYQEANNGLRKIAEAKGGRVGMRSFFLPYRDHFDTELSAERLNWRDCLQLSFNGSVAVAKSIATSLFVPF</sequence>
<name>A0A061IX98_TRYRA</name>
<dbReference type="VEuPathDB" id="TriTrypDB:TRSC58_05004"/>
<evidence type="ECO:0000313" key="3">
    <source>
        <dbReference type="Proteomes" id="UP000031737"/>
    </source>
</evidence>
<evidence type="ECO:0000313" key="2">
    <source>
        <dbReference type="EMBL" id="ESL07309.1"/>
    </source>
</evidence>